<evidence type="ECO:0000313" key="10">
    <source>
        <dbReference type="EMBL" id="KFI46352.1"/>
    </source>
</evidence>
<keyword evidence="3 8" id="KW-1003">Cell membrane</keyword>
<protein>
    <recommendedName>
        <fullName evidence="8 9">1,4-dihydroxy-2-naphthoate octaprenyltransferase</fullName>
        <shortName evidence="8">DHNA-octaprenyltransferase</shortName>
        <ecNumber evidence="8 9">2.5.1.74</ecNumber>
    </recommendedName>
</protein>
<dbReference type="PIRSF" id="PIRSF005355">
    <property type="entry name" value="UBIAD1"/>
    <property type="match status" value="1"/>
</dbReference>
<feature type="transmembrane region" description="Helical" evidence="8">
    <location>
        <begin position="231"/>
        <end position="255"/>
    </location>
</feature>
<comment type="subcellular location">
    <subcellularLocation>
        <location evidence="8">Cell membrane</location>
        <topology evidence="8">Multi-pass membrane protein</topology>
    </subcellularLocation>
    <subcellularLocation>
        <location evidence="1">Membrane</location>
        <topology evidence="1">Multi-pass membrane protein</topology>
    </subcellularLocation>
</comment>
<feature type="transmembrane region" description="Helical" evidence="8">
    <location>
        <begin position="164"/>
        <end position="182"/>
    </location>
</feature>
<evidence type="ECO:0000256" key="6">
    <source>
        <dbReference type="ARBA" id="ARBA00022989"/>
    </source>
</evidence>
<comment type="similarity">
    <text evidence="8">Belongs to the MenA family. Type 1 subfamily.</text>
</comment>
<dbReference type="Pfam" id="PF01040">
    <property type="entry name" value="UbiA"/>
    <property type="match status" value="1"/>
</dbReference>
<dbReference type="InterPro" id="IPR026046">
    <property type="entry name" value="UBIAD1"/>
</dbReference>
<evidence type="ECO:0000256" key="8">
    <source>
        <dbReference type="HAMAP-Rule" id="MF_01937"/>
    </source>
</evidence>
<feature type="transmembrane region" description="Helical" evidence="8">
    <location>
        <begin position="288"/>
        <end position="309"/>
    </location>
</feature>
<feature type="transmembrane region" description="Helical" evidence="8">
    <location>
        <begin position="188"/>
        <end position="210"/>
    </location>
</feature>
<keyword evidence="11" id="KW-1185">Reference proteome</keyword>
<keyword evidence="6 8" id="KW-1133">Transmembrane helix</keyword>
<evidence type="ECO:0000256" key="1">
    <source>
        <dbReference type="ARBA" id="ARBA00004141"/>
    </source>
</evidence>
<dbReference type="EC" id="2.5.1.74" evidence="8 9"/>
<feature type="transmembrane region" description="Helical" evidence="8">
    <location>
        <begin position="132"/>
        <end position="152"/>
    </location>
</feature>
<dbReference type="UniPathway" id="UPA00079">
    <property type="reaction ID" value="UER00168"/>
</dbReference>
<keyword evidence="2 8" id="KW-0474">Menaquinone biosynthesis</keyword>
<reference evidence="10 11" key="1">
    <citation type="submission" date="2014-03" db="EMBL/GenBank/DDBJ databases">
        <title>Genomics of Bifidobacteria.</title>
        <authorList>
            <person name="Ventura M."/>
            <person name="Milani C."/>
            <person name="Lugli G.A."/>
        </authorList>
    </citation>
    <scope>NUCLEOTIDE SEQUENCE [LARGE SCALE GENOMIC DNA]</scope>
    <source>
        <strain evidence="10 11">LMG 10736</strain>
    </source>
</reference>
<dbReference type="NCBIfam" id="TIGR00751">
    <property type="entry name" value="menA"/>
    <property type="match status" value="1"/>
</dbReference>
<evidence type="ECO:0000256" key="5">
    <source>
        <dbReference type="ARBA" id="ARBA00022692"/>
    </source>
</evidence>
<evidence type="ECO:0000256" key="3">
    <source>
        <dbReference type="ARBA" id="ARBA00022475"/>
    </source>
</evidence>
<organism evidence="10 11">
    <name type="scientific">Bifidobacterium boum</name>
    <dbReference type="NCBI Taxonomy" id="78343"/>
    <lineage>
        <taxon>Bacteria</taxon>
        <taxon>Bacillati</taxon>
        <taxon>Actinomycetota</taxon>
        <taxon>Actinomycetes</taxon>
        <taxon>Bifidobacteriales</taxon>
        <taxon>Bifidobacteriaceae</taxon>
        <taxon>Bifidobacterium</taxon>
    </lineage>
</organism>
<dbReference type="GO" id="GO:0042371">
    <property type="term" value="P:vitamin K biosynthetic process"/>
    <property type="evidence" value="ECO:0007669"/>
    <property type="project" value="TreeGrafter"/>
</dbReference>
<dbReference type="HAMAP" id="MF_01937">
    <property type="entry name" value="MenA_1"/>
    <property type="match status" value="1"/>
</dbReference>
<sequence>MTYADWIHGARPKTLPLAVAPVITGAAVAGVSGTPYTLRFLVLTLLCMGVALFLQIAANFANDYSDGIRGTDEHRDAADTMNNGQTAANTPTHAPARLVASGVAPHAVLQAAGVNAALASLSGLAVCALTGYWWFLAVGVASLLAGWFYVGGQHPYGYHYLGEVFVFVFFGLVATCGTTIALSGCATIGALCAGSANGLVAVVVLCVNNLRDIESDAKYGKHTWMTALGRTWGTVLADVLLVCASVLTIGMVVAWRAASTGVIAVCVLMGAVQVAACDALTRADYRRALPLCTLGSLSVSAVFAAMAVLA</sequence>
<feature type="transmembrane region" description="Helical" evidence="8">
    <location>
        <begin position="15"/>
        <end position="33"/>
    </location>
</feature>
<dbReference type="OrthoDB" id="9767568at2"/>
<dbReference type="InterPro" id="IPR004657">
    <property type="entry name" value="MenA"/>
</dbReference>
<dbReference type="GO" id="GO:0005886">
    <property type="term" value="C:plasma membrane"/>
    <property type="evidence" value="ECO:0007669"/>
    <property type="project" value="UniProtKB-SubCell"/>
</dbReference>
<evidence type="ECO:0000256" key="7">
    <source>
        <dbReference type="ARBA" id="ARBA00023136"/>
    </source>
</evidence>
<dbReference type="GO" id="GO:0046428">
    <property type="term" value="F:1,4-dihydroxy-2-naphthoate polyprenyltransferase activity"/>
    <property type="evidence" value="ECO:0007669"/>
    <property type="project" value="UniProtKB-UniRule"/>
</dbReference>
<comment type="pathway">
    <text evidence="8">Quinol/quinone metabolism; menaquinone biosynthesis; menaquinol from 1,4-dihydroxy-2-naphthoate: step 1/2.</text>
</comment>
<accession>A0A086ZIK2</accession>
<evidence type="ECO:0000256" key="9">
    <source>
        <dbReference type="NCBIfam" id="TIGR00751"/>
    </source>
</evidence>
<feature type="transmembrane region" description="Helical" evidence="8">
    <location>
        <begin position="261"/>
        <end position="281"/>
    </location>
</feature>
<evidence type="ECO:0000256" key="4">
    <source>
        <dbReference type="ARBA" id="ARBA00022679"/>
    </source>
</evidence>
<dbReference type="EMBL" id="JGYQ01000016">
    <property type="protein sequence ID" value="KFI46352.1"/>
    <property type="molecule type" value="Genomic_DNA"/>
</dbReference>
<name>A0A086ZIK2_9BIFI</name>
<dbReference type="PANTHER" id="PTHR13929">
    <property type="entry name" value="1,4-DIHYDROXY-2-NAPHTHOATE OCTAPRENYLTRANSFERASE"/>
    <property type="match status" value="1"/>
</dbReference>
<dbReference type="AlphaFoldDB" id="A0A086ZIK2"/>
<dbReference type="PANTHER" id="PTHR13929:SF0">
    <property type="entry name" value="UBIA PRENYLTRANSFERASE DOMAIN-CONTAINING PROTEIN 1"/>
    <property type="match status" value="1"/>
</dbReference>
<feature type="transmembrane region" description="Helical" evidence="8">
    <location>
        <begin position="40"/>
        <end position="61"/>
    </location>
</feature>
<dbReference type="GO" id="GO:0009234">
    <property type="term" value="P:menaquinone biosynthetic process"/>
    <property type="evidence" value="ECO:0007669"/>
    <property type="project" value="UniProtKB-UniRule"/>
</dbReference>
<keyword evidence="7 8" id="KW-0472">Membrane</keyword>
<evidence type="ECO:0000256" key="2">
    <source>
        <dbReference type="ARBA" id="ARBA00022428"/>
    </source>
</evidence>
<keyword evidence="5 8" id="KW-0812">Transmembrane</keyword>
<comment type="caution">
    <text evidence="10">The sequence shown here is derived from an EMBL/GenBank/DDBJ whole genome shotgun (WGS) entry which is preliminary data.</text>
</comment>
<dbReference type="InterPro" id="IPR000537">
    <property type="entry name" value="UbiA_prenyltransferase"/>
</dbReference>
<comment type="catalytic activity">
    <reaction evidence="8">
        <text>an all-trans-polyprenyl diphosphate + 1,4-dihydroxy-2-naphthoate + H(+) = a 2-demethylmenaquinol + CO2 + diphosphate</text>
        <dbReference type="Rhea" id="RHEA:26478"/>
        <dbReference type="Rhea" id="RHEA-COMP:9563"/>
        <dbReference type="Rhea" id="RHEA-COMP:9564"/>
        <dbReference type="ChEBI" id="CHEBI:11173"/>
        <dbReference type="ChEBI" id="CHEBI:15378"/>
        <dbReference type="ChEBI" id="CHEBI:16526"/>
        <dbReference type="ChEBI" id="CHEBI:33019"/>
        <dbReference type="ChEBI" id="CHEBI:55437"/>
        <dbReference type="ChEBI" id="CHEBI:58914"/>
        <dbReference type="EC" id="2.5.1.74"/>
    </reaction>
</comment>
<proteinExistence type="inferred from homology"/>
<evidence type="ECO:0000313" key="11">
    <source>
        <dbReference type="Proteomes" id="UP000029093"/>
    </source>
</evidence>
<gene>
    <name evidence="8" type="primary">menA</name>
    <name evidence="10" type="ORF">BBOU_1443</name>
</gene>
<dbReference type="CDD" id="cd13962">
    <property type="entry name" value="PT_UbiA_UBIAD1"/>
    <property type="match status" value="1"/>
</dbReference>
<comment type="function">
    <text evidence="8">Conversion of 1,4-dihydroxy-2-naphthoate (DHNA) to demethylmenaquinone (DMK).</text>
</comment>
<keyword evidence="4 8" id="KW-0808">Transferase</keyword>
<dbReference type="Proteomes" id="UP000029093">
    <property type="component" value="Unassembled WGS sequence"/>
</dbReference>